<comment type="caution">
    <text evidence="1">The sequence shown here is derived from an EMBL/GenBank/DDBJ whole genome shotgun (WGS) entry which is preliminary data.</text>
</comment>
<reference evidence="1 2" key="1">
    <citation type="submission" date="2019-02" db="EMBL/GenBank/DDBJ databases">
        <title>Pedobacter kyonggii whole genome sequence analysis.</title>
        <authorList>
            <person name="Dahal R.H."/>
        </authorList>
    </citation>
    <scope>NUCLEOTIDE SEQUENCE [LARGE SCALE GENOMIC DNA]</scope>
    <source>
        <strain evidence="1 2">K-4-11-1</strain>
    </source>
</reference>
<dbReference type="AlphaFoldDB" id="A0A4Q9HGA7"/>
<protein>
    <submittedName>
        <fullName evidence="1">Uncharacterized protein</fullName>
    </submittedName>
</protein>
<sequence length="119" mass="12735">MKVQKKTNPLVEIQLAEMGQISLSIAIGNAQFGGNQVKFTDSDQIFHKGDVNNLALGEADSLRGRTLEIITNVLDINPGTNNIIVTDYFSGGSPGQIVTTDTVSNSGDICSITATYKFK</sequence>
<proteinExistence type="predicted"/>
<accession>A0A4Q9HGA7</accession>
<keyword evidence="2" id="KW-1185">Reference proteome</keyword>
<dbReference type="OrthoDB" id="674435at2"/>
<gene>
    <name evidence="1" type="ORF">EYS08_02840</name>
</gene>
<dbReference type="RefSeq" id="WP_131028343.1">
    <property type="nucleotide sequence ID" value="NZ_SIXF01000002.1"/>
</dbReference>
<organism evidence="1 2">
    <name type="scientific">Pedobacter kyonggii</name>
    <dbReference type="NCBI Taxonomy" id="1926871"/>
    <lineage>
        <taxon>Bacteria</taxon>
        <taxon>Pseudomonadati</taxon>
        <taxon>Bacteroidota</taxon>
        <taxon>Sphingobacteriia</taxon>
        <taxon>Sphingobacteriales</taxon>
        <taxon>Sphingobacteriaceae</taxon>
        <taxon>Pedobacter</taxon>
    </lineage>
</organism>
<dbReference type="Proteomes" id="UP000291819">
    <property type="component" value="Unassembled WGS sequence"/>
</dbReference>
<name>A0A4Q9HGA7_9SPHI</name>
<evidence type="ECO:0000313" key="1">
    <source>
        <dbReference type="EMBL" id="TBO44263.1"/>
    </source>
</evidence>
<evidence type="ECO:0000313" key="2">
    <source>
        <dbReference type="Proteomes" id="UP000291819"/>
    </source>
</evidence>
<dbReference type="EMBL" id="SIXF01000002">
    <property type="protein sequence ID" value="TBO44263.1"/>
    <property type="molecule type" value="Genomic_DNA"/>
</dbReference>